<evidence type="ECO:0000256" key="4">
    <source>
        <dbReference type="ARBA" id="ARBA00022737"/>
    </source>
</evidence>
<comment type="function">
    <text evidence="6">Acetyltransferase implicated in the O-acetylation of Nod factors.</text>
</comment>
<keyword evidence="4" id="KW-0677">Repeat</keyword>
<proteinExistence type="inferred from homology"/>
<dbReference type="EMBL" id="CP096142">
    <property type="protein sequence ID" value="UXA63815.1"/>
    <property type="molecule type" value="Genomic_DNA"/>
</dbReference>
<comment type="similarity">
    <text evidence="1">Belongs to the transferase hexapeptide repeat family.</text>
</comment>
<dbReference type="GeneID" id="75152177"/>
<reference evidence="10" key="1">
    <citation type="submission" date="2022-04" db="EMBL/GenBank/DDBJ databases">
        <title>Xanthomonas prunicola pv. tritici, a pathogen causing a previously unreported foliar disease of wheat.</title>
        <authorList>
            <person name="Clavijo F."/>
            <person name="Curland R.D."/>
            <person name="Dill-Macky R."/>
            <person name="Pereyra S."/>
            <person name="Roman-Reyna V."/>
            <person name="Siri M.I."/>
        </authorList>
    </citation>
    <scope>NUCLEOTIDE SEQUENCE</scope>
    <source>
        <strain evidence="10">CIX249</strain>
    </source>
</reference>
<dbReference type="InterPro" id="IPR011004">
    <property type="entry name" value="Trimer_LpxA-like_sf"/>
</dbReference>
<evidence type="ECO:0000256" key="6">
    <source>
        <dbReference type="ARBA" id="ARBA00055587"/>
    </source>
</evidence>
<dbReference type="GO" id="GO:0005829">
    <property type="term" value="C:cytosol"/>
    <property type="evidence" value="ECO:0007669"/>
    <property type="project" value="TreeGrafter"/>
</dbReference>
<dbReference type="RefSeq" id="WP_252164870.1">
    <property type="nucleotide sequence ID" value="NZ_CP094827.1"/>
</dbReference>
<evidence type="ECO:0000256" key="5">
    <source>
        <dbReference type="ARBA" id="ARBA00023315"/>
    </source>
</evidence>
<dbReference type="Pfam" id="PF12464">
    <property type="entry name" value="Mac"/>
    <property type="match status" value="1"/>
</dbReference>
<dbReference type="CDD" id="cd03357">
    <property type="entry name" value="LbH_MAT_GAT"/>
    <property type="match status" value="1"/>
</dbReference>
<dbReference type="GO" id="GO:0008374">
    <property type="term" value="F:O-acyltransferase activity"/>
    <property type="evidence" value="ECO:0007669"/>
    <property type="project" value="TreeGrafter"/>
</dbReference>
<evidence type="ECO:0000259" key="9">
    <source>
        <dbReference type="SMART" id="SM01266"/>
    </source>
</evidence>
<dbReference type="Gene3D" id="2.160.10.10">
    <property type="entry name" value="Hexapeptide repeat proteins"/>
    <property type="match status" value="1"/>
</dbReference>
<keyword evidence="2" id="KW-0536">Nodulation</keyword>
<dbReference type="PANTHER" id="PTHR23416:SF23">
    <property type="entry name" value="ACETYLTRANSFERASE C18B11.09C-RELATED"/>
    <property type="match status" value="1"/>
</dbReference>
<evidence type="ECO:0000256" key="7">
    <source>
        <dbReference type="ARBA" id="ARBA00067695"/>
    </source>
</evidence>
<name>A0A9Q9IUE5_9XANT</name>
<dbReference type="AlphaFoldDB" id="A0A9Q9IUE5"/>
<dbReference type="PANTHER" id="PTHR23416">
    <property type="entry name" value="SIALIC ACID SYNTHASE-RELATED"/>
    <property type="match status" value="1"/>
</dbReference>
<dbReference type="FunFam" id="2.160.10.10:FF:000025">
    <property type="entry name" value="Hexapeptide-repeat containing-acetyltransferase"/>
    <property type="match status" value="1"/>
</dbReference>
<dbReference type="GO" id="GO:0016407">
    <property type="term" value="F:acetyltransferase activity"/>
    <property type="evidence" value="ECO:0007669"/>
    <property type="project" value="InterPro"/>
</dbReference>
<evidence type="ECO:0000256" key="2">
    <source>
        <dbReference type="ARBA" id="ARBA00022458"/>
    </source>
</evidence>
<sequence>MQTEKQKMLAGELYNATDAQLQADQAAAAEWMTRYNATGAQPSAQRHALLVERLAEVGAGAVIRPPFHCDYGYNIRLGAGVFLNFNCVILDICQVDIGDGTQVGPAVQFYAADHPRDAAGRASGLEFGRPIRVGRNVWIGGGAIILPGVSIGDDAVIGAGAVVTRDVPAGATAVGNPARVRAPRHAADDVPTD</sequence>
<evidence type="ECO:0000256" key="3">
    <source>
        <dbReference type="ARBA" id="ARBA00022679"/>
    </source>
</evidence>
<feature type="region of interest" description="Disordered" evidence="8">
    <location>
        <begin position="174"/>
        <end position="193"/>
    </location>
</feature>
<dbReference type="InterPro" id="IPR051159">
    <property type="entry name" value="Hexapeptide_acetyltransf"/>
</dbReference>
<evidence type="ECO:0000256" key="1">
    <source>
        <dbReference type="ARBA" id="ARBA00007274"/>
    </source>
</evidence>
<keyword evidence="5" id="KW-0012">Acyltransferase</keyword>
<dbReference type="Proteomes" id="UP001058381">
    <property type="component" value="Chromosome"/>
</dbReference>
<dbReference type="PROSITE" id="PS00101">
    <property type="entry name" value="HEXAPEP_TRANSFERASES"/>
    <property type="match status" value="1"/>
</dbReference>
<dbReference type="Pfam" id="PF00132">
    <property type="entry name" value="Hexapep"/>
    <property type="match status" value="1"/>
</dbReference>
<evidence type="ECO:0000313" key="11">
    <source>
        <dbReference type="Proteomes" id="UP001058381"/>
    </source>
</evidence>
<evidence type="ECO:0000313" key="10">
    <source>
        <dbReference type="EMBL" id="UXA63815.1"/>
    </source>
</evidence>
<keyword evidence="3" id="KW-0808">Transferase</keyword>
<accession>A0A9Q9IUE5</accession>
<feature type="domain" description="Maltose/galactoside acetyltransferase" evidence="9">
    <location>
        <begin position="5"/>
        <end position="59"/>
    </location>
</feature>
<dbReference type="InterPro" id="IPR001451">
    <property type="entry name" value="Hexapep"/>
</dbReference>
<evidence type="ECO:0000256" key="8">
    <source>
        <dbReference type="SAM" id="MobiDB-lite"/>
    </source>
</evidence>
<dbReference type="InterPro" id="IPR024688">
    <property type="entry name" value="Mac_dom"/>
</dbReference>
<dbReference type="SUPFAM" id="SSF51161">
    <property type="entry name" value="Trimeric LpxA-like enzymes"/>
    <property type="match status" value="1"/>
</dbReference>
<protein>
    <recommendedName>
        <fullName evidence="7">Nodulation protein L</fullName>
    </recommendedName>
</protein>
<organism evidence="10 11">
    <name type="scientific">Xanthomonas prunicola</name>
    <dbReference type="NCBI Taxonomy" id="2053930"/>
    <lineage>
        <taxon>Bacteria</taxon>
        <taxon>Pseudomonadati</taxon>
        <taxon>Pseudomonadota</taxon>
        <taxon>Gammaproteobacteria</taxon>
        <taxon>Lysobacterales</taxon>
        <taxon>Lysobacteraceae</taxon>
        <taxon>Xanthomonas</taxon>
    </lineage>
</organism>
<gene>
    <name evidence="10" type="ORF">M0D43_12450</name>
</gene>
<dbReference type="InterPro" id="IPR018357">
    <property type="entry name" value="Hexapep_transf_CS"/>
</dbReference>
<dbReference type="SMART" id="SM01266">
    <property type="entry name" value="Mac"/>
    <property type="match status" value="1"/>
</dbReference>